<feature type="transmembrane region" description="Helical" evidence="1">
    <location>
        <begin position="87"/>
        <end position="103"/>
    </location>
</feature>
<keyword evidence="1" id="KW-0812">Transmembrane</keyword>
<comment type="caution">
    <text evidence="2">The sequence shown here is derived from an EMBL/GenBank/DDBJ whole genome shotgun (WGS) entry which is preliminary data.</text>
</comment>
<dbReference type="AlphaFoldDB" id="A0A7W7AE23"/>
<dbReference type="EMBL" id="JACHOA010000005">
    <property type="protein sequence ID" value="MBB4614550.1"/>
    <property type="molecule type" value="Genomic_DNA"/>
</dbReference>
<keyword evidence="1" id="KW-0472">Membrane</keyword>
<protein>
    <submittedName>
        <fullName evidence="2">Uncharacterized membrane protein YoaK (UPF0700 family)</fullName>
    </submittedName>
</protein>
<keyword evidence="1" id="KW-1133">Transmembrane helix</keyword>
<sequence>MILNDRQRRAFAIALAAMAGFVDSVGFLSADGYFVSFMSGNTTRLGVALGTAPTHALVPALLIIGFITGVTGGALVSERAGVLRKPAVLAFVTLLLLAASLARAFDHHVLMMGCLVLAMGALNNTFQRDGEVTVGLTYMTGALVKLGIGLAGQISGKRQGRWTSWAQLWMGLLAGAVLGAFLQDRLPMACLWIASAWGTLMVAIAFKVPSES</sequence>
<keyword evidence="3" id="KW-1185">Reference proteome</keyword>
<name>A0A7W7AE23_9SPHN</name>
<feature type="transmembrane region" description="Helical" evidence="1">
    <location>
        <begin position="138"/>
        <end position="156"/>
    </location>
</feature>
<dbReference type="RefSeq" id="WP_144904630.1">
    <property type="nucleotide sequence ID" value="NZ_JACHOA010000005.1"/>
</dbReference>
<dbReference type="PANTHER" id="PTHR37314:SF4">
    <property type="entry name" value="UPF0700 TRANSMEMBRANE PROTEIN YOAK"/>
    <property type="match status" value="1"/>
</dbReference>
<dbReference type="Pfam" id="PF06912">
    <property type="entry name" value="DUF1275"/>
    <property type="match status" value="1"/>
</dbReference>
<dbReference type="OrthoDB" id="885342at2"/>
<evidence type="ECO:0000256" key="1">
    <source>
        <dbReference type="SAM" id="Phobius"/>
    </source>
</evidence>
<accession>A0A7W7AE23</accession>
<feature type="transmembrane region" description="Helical" evidence="1">
    <location>
        <begin position="109"/>
        <end position="126"/>
    </location>
</feature>
<evidence type="ECO:0000313" key="3">
    <source>
        <dbReference type="Proteomes" id="UP000538566"/>
    </source>
</evidence>
<dbReference type="PANTHER" id="PTHR37314">
    <property type="entry name" value="SLR0142 PROTEIN"/>
    <property type="match status" value="1"/>
</dbReference>
<organism evidence="2 3">
    <name type="scientific">Novosphingobium taihuense</name>
    <dbReference type="NCBI Taxonomy" id="260085"/>
    <lineage>
        <taxon>Bacteria</taxon>
        <taxon>Pseudomonadati</taxon>
        <taxon>Pseudomonadota</taxon>
        <taxon>Alphaproteobacteria</taxon>
        <taxon>Sphingomonadales</taxon>
        <taxon>Sphingomonadaceae</taxon>
        <taxon>Novosphingobium</taxon>
    </lineage>
</organism>
<feature type="transmembrane region" description="Helical" evidence="1">
    <location>
        <begin position="162"/>
        <end position="182"/>
    </location>
</feature>
<proteinExistence type="predicted"/>
<feature type="transmembrane region" description="Helical" evidence="1">
    <location>
        <begin position="54"/>
        <end position="75"/>
    </location>
</feature>
<dbReference type="Proteomes" id="UP000538566">
    <property type="component" value="Unassembled WGS sequence"/>
</dbReference>
<evidence type="ECO:0000313" key="2">
    <source>
        <dbReference type="EMBL" id="MBB4614550.1"/>
    </source>
</evidence>
<feature type="transmembrane region" description="Helical" evidence="1">
    <location>
        <begin position="189"/>
        <end position="206"/>
    </location>
</feature>
<dbReference type="InterPro" id="IPR010699">
    <property type="entry name" value="DUF1275"/>
</dbReference>
<reference evidence="2 3" key="1">
    <citation type="submission" date="2020-08" db="EMBL/GenBank/DDBJ databases">
        <title>Genomic Encyclopedia of Type Strains, Phase IV (KMG-IV): sequencing the most valuable type-strain genomes for metagenomic binning, comparative biology and taxonomic classification.</title>
        <authorList>
            <person name="Goeker M."/>
        </authorList>
    </citation>
    <scope>NUCLEOTIDE SEQUENCE [LARGE SCALE GENOMIC DNA]</scope>
    <source>
        <strain evidence="2 3">DSM 17507</strain>
    </source>
</reference>
<gene>
    <name evidence="2" type="ORF">GGR37_002837</name>
</gene>